<dbReference type="GO" id="GO:0009055">
    <property type="term" value="F:electron transfer activity"/>
    <property type="evidence" value="ECO:0007669"/>
    <property type="project" value="UniProtKB-UniRule"/>
</dbReference>
<dbReference type="EC" id="1.6.5.-" evidence="6"/>
<evidence type="ECO:0000256" key="3">
    <source>
        <dbReference type="ARBA" id="ARBA00023002"/>
    </source>
</evidence>
<dbReference type="Pfam" id="PF02525">
    <property type="entry name" value="Flavodoxin_2"/>
    <property type="match status" value="1"/>
</dbReference>
<evidence type="ECO:0000313" key="8">
    <source>
        <dbReference type="EMBL" id="VEP17924.1"/>
    </source>
</evidence>
<comment type="caution">
    <text evidence="6">Lacks conserved residue(s) required for the propagation of feature annotation.</text>
</comment>
<dbReference type="InterPro" id="IPR023048">
    <property type="entry name" value="NADH:quinone_OxRdtase_FMN_depd"/>
</dbReference>
<feature type="binding site" evidence="6">
    <location>
        <begin position="16"/>
        <end position="18"/>
    </location>
    <ligand>
        <name>FMN</name>
        <dbReference type="ChEBI" id="CHEBI:58210"/>
    </ligand>
</feature>
<evidence type="ECO:0000313" key="9">
    <source>
        <dbReference type="Proteomes" id="UP000320055"/>
    </source>
</evidence>
<evidence type="ECO:0000256" key="4">
    <source>
        <dbReference type="ARBA" id="ARBA00023027"/>
    </source>
</evidence>
<sequence length="206" mass="23566">MTSILHLDSSPRGDRSHSRQLGKKFVVEWQKLHPEDIITYRDLRTSPIPHITEEWIAANYTLLESQTPEMLQTLQLSNELVDEFLASDRCIFSIPMYNFSIPSSFKAYIDYIVRVNRTFAIKGDEFQGLVKNKKIVFITARGDKYSAGSPHEGWDAQEPSLRYAFQFIGVTDIQFIHAEGLDLGSKLREQGLLAAKSEIEKLVGNW</sequence>
<dbReference type="EMBL" id="CAACVJ010000623">
    <property type="protein sequence ID" value="VEP17924.1"/>
    <property type="molecule type" value="Genomic_DNA"/>
</dbReference>
<feature type="binding site" evidence="6">
    <location>
        <begin position="96"/>
        <end position="99"/>
    </location>
    <ligand>
        <name>FMN</name>
        <dbReference type="ChEBI" id="CHEBI:58210"/>
    </ligand>
</feature>
<comment type="cofactor">
    <cofactor evidence="6">
        <name>FMN</name>
        <dbReference type="ChEBI" id="CHEBI:58210"/>
    </cofactor>
    <text evidence="6">Binds 1 FMN per subunit.</text>
</comment>
<evidence type="ECO:0000256" key="1">
    <source>
        <dbReference type="ARBA" id="ARBA00022630"/>
    </source>
</evidence>
<comment type="similarity">
    <text evidence="6">Belongs to the azoreductase type 1 family.</text>
</comment>
<evidence type="ECO:0000256" key="5">
    <source>
        <dbReference type="ARBA" id="ARBA00048542"/>
    </source>
</evidence>
<protein>
    <recommendedName>
        <fullName evidence="6">FMN dependent NADH:quinone oxidoreductase</fullName>
        <ecNumber evidence="6">1.6.5.-</ecNumber>
    </recommendedName>
    <alternativeName>
        <fullName evidence="6">Azo-dye reductase</fullName>
    </alternativeName>
    <alternativeName>
        <fullName evidence="6">FMN-dependent NADH-azo compound oxidoreductase</fullName>
    </alternativeName>
    <alternativeName>
        <fullName evidence="6">FMN-dependent NADH-azoreductase</fullName>
        <ecNumber evidence="6">1.7.1.17</ecNumber>
    </alternativeName>
</protein>
<comment type="subunit">
    <text evidence="6">Homodimer.</text>
</comment>
<dbReference type="SUPFAM" id="SSF52218">
    <property type="entry name" value="Flavoproteins"/>
    <property type="match status" value="1"/>
</dbReference>
<dbReference type="HAMAP" id="MF_01216">
    <property type="entry name" value="Azoreductase_type1"/>
    <property type="match status" value="1"/>
</dbReference>
<dbReference type="InterPro" id="IPR050104">
    <property type="entry name" value="FMN-dep_NADH:Q_OxRdtase_AzoR1"/>
</dbReference>
<dbReference type="GO" id="GO:0016652">
    <property type="term" value="F:oxidoreductase activity, acting on NAD(P)H as acceptor"/>
    <property type="evidence" value="ECO:0007669"/>
    <property type="project" value="UniProtKB-UniRule"/>
</dbReference>
<feature type="binding site" evidence="6">
    <location>
        <position position="10"/>
    </location>
    <ligand>
        <name>FMN</name>
        <dbReference type="ChEBI" id="CHEBI:58210"/>
    </ligand>
</feature>
<dbReference type="InterPro" id="IPR029039">
    <property type="entry name" value="Flavoprotein-like_sf"/>
</dbReference>
<evidence type="ECO:0000256" key="6">
    <source>
        <dbReference type="HAMAP-Rule" id="MF_01216"/>
    </source>
</evidence>
<dbReference type="GO" id="GO:0016655">
    <property type="term" value="F:oxidoreductase activity, acting on NAD(P)H, quinone or similar compound as acceptor"/>
    <property type="evidence" value="ECO:0007669"/>
    <property type="project" value="InterPro"/>
</dbReference>
<comment type="function">
    <text evidence="6">Also exhibits azoreductase activity. Catalyzes the reductive cleavage of the azo bond in aromatic azo compounds to the corresponding amines.</text>
</comment>
<organism evidence="8 9">
    <name type="scientific">Hyella patelloides LEGE 07179</name>
    <dbReference type="NCBI Taxonomy" id="945734"/>
    <lineage>
        <taxon>Bacteria</taxon>
        <taxon>Bacillati</taxon>
        <taxon>Cyanobacteriota</taxon>
        <taxon>Cyanophyceae</taxon>
        <taxon>Pleurocapsales</taxon>
        <taxon>Hyellaceae</taxon>
        <taxon>Hyella</taxon>
    </lineage>
</organism>
<dbReference type="Proteomes" id="UP000320055">
    <property type="component" value="Unassembled WGS sequence"/>
</dbReference>
<evidence type="ECO:0000259" key="7">
    <source>
        <dbReference type="Pfam" id="PF02525"/>
    </source>
</evidence>
<evidence type="ECO:0000256" key="2">
    <source>
        <dbReference type="ARBA" id="ARBA00022643"/>
    </source>
</evidence>
<accession>A0A563W2J0</accession>
<keyword evidence="4 6" id="KW-0520">NAD</keyword>
<keyword evidence="2 6" id="KW-0288">FMN</keyword>
<comment type="catalytic activity">
    <reaction evidence="5">
        <text>N,N-dimethyl-1,4-phenylenediamine + anthranilate + 2 NAD(+) = 2-(4-dimethylaminophenyl)diazenylbenzoate + 2 NADH + 2 H(+)</text>
        <dbReference type="Rhea" id="RHEA:55872"/>
        <dbReference type="ChEBI" id="CHEBI:15378"/>
        <dbReference type="ChEBI" id="CHEBI:15783"/>
        <dbReference type="ChEBI" id="CHEBI:16567"/>
        <dbReference type="ChEBI" id="CHEBI:57540"/>
        <dbReference type="ChEBI" id="CHEBI:57945"/>
        <dbReference type="ChEBI" id="CHEBI:71579"/>
        <dbReference type="EC" id="1.7.1.17"/>
    </reaction>
    <physiologicalReaction direction="right-to-left" evidence="5">
        <dbReference type="Rhea" id="RHEA:55874"/>
    </physiologicalReaction>
</comment>
<dbReference type="PANTHER" id="PTHR43741">
    <property type="entry name" value="FMN-DEPENDENT NADH-AZOREDUCTASE 1"/>
    <property type="match status" value="1"/>
</dbReference>
<gene>
    <name evidence="6 8" type="primary">azoR</name>
    <name evidence="8" type="ORF">H1P_660014</name>
</gene>
<reference evidence="8 9" key="1">
    <citation type="submission" date="2019-01" db="EMBL/GenBank/DDBJ databases">
        <authorList>
            <person name="Brito A."/>
        </authorList>
    </citation>
    <scope>NUCLEOTIDE SEQUENCE [LARGE SCALE GENOMIC DNA]</scope>
    <source>
        <strain evidence="8">1</strain>
    </source>
</reference>
<dbReference type="InterPro" id="IPR003680">
    <property type="entry name" value="Flavodoxin_fold"/>
</dbReference>
<dbReference type="EC" id="1.7.1.17" evidence="6"/>
<dbReference type="OrthoDB" id="9805013at2"/>
<dbReference type="RefSeq" id="WP_144867285.1">
    <property type="nucleotide sequence ID" value="NZ_LR213825.1"/>
</dbReference>
<feature type="domain" description="Flavodoxin-like fold" evidence="7">
    <location>
        <begin position="3"/>
        <end position="201"/>
    </location>
</feature>
<dbReference type="AlphaFoldDB" id="A0A563W2J0"/>
<keyword evidence="9" id="KW-1185">Reference proteome</keyword>
<keyword evidence="3 6" id="KW-0560">Oxidoreductase</keyword>
<comment type="catalytic activity">
    <reaction evidence="6">
        <text>2 a quinone + NADH + H(+) = 2 a 1,4-benzosemiquinone + NAD(+)</text>
        <dbReference type="Rhea" id="RHEA:65952"/>
        <dbReference type="ChEBI" id="CHEBI:15378"/>
        <dbReference type="ChEBI" id="CHEBI:57540"/>
        <dbReference type="ChEBI" id="CHEBI:57945"/>
        <dbReference type="ChEBI" id="CHEBI:132124"/>
        <dbReference type="ChEBI" id="CHEBI:134225"/>
    </reaction>
</comment>
<dbReference type="Gene3D" id="3.40.50.360">
    <property type="match status" value="1"/>
</dbReference>
<keyword evidence="1 6" id="KW-0285">Flavoprotein</keyword>
<proteinExistence type="inferred from homology"/>
<name>A0A563W2J0_9CYAN</name>
<comment type="function">
    <text evidence="6">Quinone reductase that provides resistance to thiol-specific stress caused by electrophilic quinones.</text>
</comment>
<dbReference type="PANTHER" id="PTHR43741:SF4">
    <property type="entry name" value="FMN-DEPENDENT NADH:QUINONE OXIDOREDUCTASE"/>
    <property type="match status" value="1"/>
</dbReference>
<dbReference type="GO" id="GO:0010181">
    <property type="term" value="F:FMN binding"/>
    <property type="evidence" value="ECO:0007669"/>
    <property type="project" value="UniProtKB-UniRule"/>
</dbReference>